<dbReference type="AlphaFoldDB" id="A0A0P7WCA1"/>
<protein>
    <submittedName>
        <fullName evidence="2">Uncharacterized protein</fullName>
    </submittedName>
</protein>
<evidence type="ECO:0000313" key="1">
    <source>
        <dbReference type="EMBL" id="CUX82072.1"/>
    </source>
</evidence>
<dbReference type="EMBL" id="LJSG01000002">
    <property type="protein sequence ID" value="KPP95571.1"/>
    <property type="molecule type" value="Genomic_DNA"/>
</dbReference>
<reference evidence="1 4" key="2">
    <citation type="submission" date="2016-01" db="EMBL/GenBank/DDBJ databases">
        <authorList>
            <person name="Varghese N."/>
        </authorList>
    </citation>
    <scope>NUCLEOTIDE SEQUENCE [LARGE SCALE GENOMIC DNA]</scope>
    <source>
        <strain evidence="1 4">HL-91</strain>
    </source>
</reference>
<keyword evidence="4" id="KW-1185">Reference proteome</keyword>
<name>A0A0P7WCA1_9RHOB</name>
<comment type="caution">
    <text evidence="2">The sequence shown here is derived from an EMBL/GenBank/DDBJ whole genome shotgun (WGS) entry which is preliminary data.</text>
</comment>
<evidence type="ECO:0000313" key="4">
    <source>
        <dbReference type="Proteomes" id="UP000182045"/>
    </source>
</evidence>
<gene>
    <name evidence="1" type="ORF">Ga0058931_2149</name>
    <name evidence="2" type="ORF">HLUCCA05_02620</name>
</gene>
<evidence type="ECO:0000313" key="3">
    <source>
        <dbReference type="Proteomes" id="UP000050413"/>
    </source>
</evidence>
<dbReference type="EMBL" id="FBYC01000004">
    <property type="protein sequence ID" value="CUX82072.1"/>
    <property type="molecule type" value="Genomic_DNA"/>
</dbReference>
<accession>A0A0P7WCA1</accession>
<proteinExistence type="predicted"/>
<sequence length="428" mass="47070">MTRAPDHTIAFTGDRTLSDTLLSTLSSTIANACHLAQTVTDAKSVTLLVPPWSDNWKSLAFESGMFELAANFPAIDGEVIDRANAHIVQTTALGSFTTDLIDLHVDIKCEHGHPIGRLVLNSAPGQWQTKARLRVLDMVAELLSDQLRAMRDLPKRMAGTMLELIEKLADLDAAATPPTLAGFLRMIAGKAPSRSQMIALQITGLVESHSSMQAPDTLSVTETAHDILRAAGFIGWSDMRSGCLVPESALRSDADTPSPREINITPFAVLRVMERAFQIAEDPDTESLLFRTPEQQEWSFLNHTTDDGWTAVAAEIIRADPEAQLEFIRMHLLRRRDLPTEEVAETFEILGHIFWLRLSETGVEIRVQGQDWRPINVSAELESRTRAVAAVQLLQAEHVISLDAATHDWSIRMAHGVQIMPAPSSAAA</sequence>
<reference evidence="2 3" key="1">
    <citation type="submission" date="2015-09" db="EMBL/GenBank/DDBJ databases">
        <title>Identification and resolution of microdiversity through metagenomic sequencing of parallel consortia.</title>
        <authorList>
            <person name="Nelson W.C."/>
            <person name="Romine M.F."/>
            <person name="Lindemann S.R."/>
        </authorList>
    </citation>
    <scope>NUCLEOTIDE SEQUENCE [LARGE SCALE GENOMIC DNA]</scope>
    <source>
        <strain evidence="2">HL-91</strain>
    </source>
</reference>
<dbReference type="Proteomes" id="UP000050413">
    <property type="component" value="Unassembled WGS sequence"/>
</dbReference>
<dbReference type="RefSeq" id="WP_072246330.1">
    <property type="nucleotide sequence ID" value="NZ_FBYC01000004.1"/>
</dbReference>
<evidence type="ECO:0000313" key="2">
    <source>
        <dbReference type="EMBL" id="KPP95571.1"/>
    </source>
</evidence>
<organism evidence="2 3">
    <name type="scientific">Roseibaca calidilacus</name>
    <dbReference type="NCBI Taxonomy" id="1666912"/>
    <lineage>
        <taxon>Bacteria</taxon>
        <taxon>Pseudomonadati</taxon>
        <taxon>Pseudomonadota</taxon>
        <taxon>Alphaproteobacteria</taxon>
        <taxon>Rhodobacterales</taxon>
        <taxon>Paracoccaceae</taxon>
        <taxon>Roseinatronobacter</taxon>
    </lineage>
</organism>
<dbReference type="Proteomes" id="UP000182045">
    <property type="component" value="Unassembled WGS sequence"/>
</dbReference>